<gene>
    <name evidence="1" type="ORF">RBSH_00992</name>
</gene>
<organism evidence="1 2">
    <name type="scientific">Rhodopirellula baltica SH28</name>
    <dbReference type="NCBI Taxonomy" id="993517"/>
    <lineage>
        <taxon>Bacteria</taxon>
        <taxon>Pseudomonadati</taxon>
        <taxon>Planctomycetota</taxon>
        <taxon>Planctomycetia</taxon>
        <taxon>Pirellulales</taxon>
        <taxon>Pirellulaceae</taxon>
        <taxon>Rhodopirellula</taxon>
    </lineage>
</organism>
<evidence type="ECO:0000313" key="1">
    <source>
        <dbReference type="EMBL" id="EKK03543.1"/>
    </source>
</evidence>
<sequence length="47" mass="5308">MKTPTGNQIERQCASVVCSLLFKMIIAVDEPPRQSRTFTSLRRIAIT</sequence>
<dbReference type="AlphaFoldDB" id="K5DM45"/>
<comment type="caution">
    <text evidence="1">The sequence shown here is derived from an EMBL/GenBank/DDBJ whole genome shotgun (WGS) entry which is preliminary data.</text>
</comment>
<dbReference type="EMBL" id="AMCW01000022">
    <property type="protein sequence ID" value="EKK03543.1"/>
    <property type="molecule type" value="Genomic_DNA"/>
</dbReference>
<accession>K5DM45</accession>
<reference evidence="1 2" key="1">
    <citation type="journal article" date="2013" name="Mar. Genomics">
        <title>Expression of sulfatases in Rhodopirellula baltica and the diversity of sulfatases in the genus Rhodopirellula.</title>
        <authorList>
            <person name="Wegner C.E."/>
            <person name="Richter-Heitmann T."/>
            <person name="Klindworth A."/>
            <person name="Klockow C."/>
            <person name="Richter M."/>
            <person name="Achstetter T."/>
            <person name="Glockner F.O."/>
            <person name="Harder J."/>
        </authorList>
    </citation>
    <scope>NUCLEOTIDE SEQUENCE [LARGE SCALE GENOMIC DNA]</scope>
    <source>
        <strain evidence="1 2">SH28</strain>
    </source>
</reference>
<protein>
    <submittedName>
        <fullName evidence="1">Uncharacterized protein</fullName>
    </submittedName>
</protein>
<name>K5DM45_RHOBT</name>
<evidence type="ECO:0000313" key="2">
    <source>
        <dbReference type="Proteomes" id="UP000007993"/>
    </source>
</evidence>
<proteinExistence type="predicted"/>
<dbReference type="Proteomes" id="UP000007993">
    <property type="component" value="Unassembled WGS sequence"/>
</dbReference>